<evidence type="ECO:0008006" key="3">
    <source>
        <dbReference type="Google" id="ProtNLM"/>
    </source>
</evidence>
<dbReference type="Proteomes" id="UP000198902">
    <property type="component" value="Unassembled WGS sequence"/>
</dbReference>
<dbReference type="Pfam" id="PF24441">
    <property type="entry name" value="DUF7560"/>
    <property type="match status" value="1"/>
</dbReference>
<evidence type="ECO:0000313" key="1">
    <source>
        <dbReference type="EMBL" id="CQR51035.1"/>
    </source>
</evidence>
<protein>
    <recommendedName>
        <fullName evidence="3">Small CPxCG-related zinc finger protein</fullName>
    </recommendedName>
</protein>
<dbReference type="EMBL" id="CSTE01000002">
    <property type="protein sequence ID" value="CQR51035.1"/>
    <property type="molecule type" value="Genomic_DNA"/>
</dbReference>
<evidence type="ECO:0000313" key="2">
    <source>
        <dbReference type="Proteomes" id="UP000198902"/>
    </source>
</evidence>
<organism evidence="1 2">
    <name type="scientific">Haloferax massiliensis</name>
    <dbReference type="NCBI Taxonomy" id="1476858"/>
    <lineage>
        <taxon>Archaea</taxon>
        <taxon>Methanobacteriati</taxon>
        <taxon>Methanobacteriota</taxon>
        <taxon>Stenosarchaea group</taxon>
        <taxon>Halobacteria</taxon>
        <taxon>Halobacteriales</taxon>
        <taxon>Haloferacaceae</taxon>
        <taxon>Haloferax</taxon>
    </lineage>
</organism>
<keyword evidence="2" id="KW-1185">Reference proteome</keyword>
<name>A0A0D6JT61_9EURY</name>
<proteinExistence type="predicted"/>
<dbReference type="AlphaFoldDB" id="A0A0D6JT61"/>
<accession>A0A0D6JT61</accession>
<sequence length="48" mass="5111">MSDSADYTFVCPECAESMLVNDSMRDALLENGCVICSAALTPDAFSTD</sequence>
<reference evidence="2" key="1">
    <citation type="submission" date="2015-03" db="EMBL/GenBank/DDBJ databases">
        <authorList>
            <person name="Urmite Genomes"/>
        </authorList>
    </citation>
    <scope>NUCLEOTIDE SEQUENCE [LARGE SCALE GENOMIC DNA]</scope>
    <source>
        <strain evidence="2">Arc-Hr</strain>
    </source>
</reference>
<dbReference type="InterPro" id="IPR055982">
    <property type="entry name" value="DUF7560"/>
</dbReference>
<gene>
    <name evidence="1" type="ORF">BN996_02526</name>
</gene>
<dbReference type="RefSeq" id="WP_167344135.1">
    <property type="nucleotide sequence ID" value="NZ_CABLRR010000002.1"/>
</dbReference>
<dbReference type="OrthoDB" id="284396at2157"/>